<evidence type="ECO:0000256" key="5">
    <source>
        <dbReference type="ARBA" id="ARBA00023172"/>
    </source>
</evidence>
<comment type="caution">
    <text evidence="6">The sequence shown here is derived from an EMBL/GenBank/DDBJ whole genome shotgun (WGS) entry which is preliminary data.</text>
</comment>
<protein>
    <recommendedName>
        <fullName evidence="8">Mutator family transposase</fullName>
    </recommendedName>
</protein>
<keyword evidence="5" id="KW-0233">DNA recombination</keyword>
<evidence type="ECO:0000256" key="4">
    <source>
        <dbReference type="ARBA" id="ARBA00023125"/>
    </source>
</evidence>
<evidence type="ECO:0000313" key="7">
    <source>
        <dbReference type="Proteomes" id="UP000032076"/>
    </source>
</evidence>
<dbReference type="InterPro" id="IPR001207">
    <property type="entry name" value="Transposase_mutator"/>
</dbReference>
<organism evidence="6 7">
    <name type="scientific">Caldibacillus thermoamylovorans</name>
    <dbReference type="NCBI Taxonomy" id="35841"/>
    <lineage>
        <taxon>Bacteria</taxon>
        <taxon>Bacillati</taxon>
        <taxon>Bacillota</taxon>
        <taxon>Bacilli</taxon>
        <taxon>Bacillales</taxon>
        <taxon>Bacillaceae</taxon>
        <taxon>Caldibacillus</taxon>
    </lineage>
</organism>
<accession>A0ABD4A760</accession>
<dbReference type="GO" id="GO:0006310">
    <property type="term" value="P:DNA recombination"/>
    <property type="evidence" value="ECO:0007669"/>
    <property type="project" value="UniProtKB-KW"/>
</dbReference>
<dbReference type="GO" id="GO:0032196">
    <property type="term" value="P:transposition"/>
    <property type="evidence" value="ECO:0007669"/>
    <property type="project" value="UniProtKB-KW"/>
</dbReference>
<dbReference type="GO" id="GO:0003677">
    <property type="term" value="F:DNA binding"/>
    <property type="evidence" value="ECO:0007669"/>
    <property type="project" value="UniProtKB-KW"/>
</dbReference>
<dbReference type="AlphaFoldDB" id="A0ABD4A760"/>
<comment type="similarity">
    <text evidence="2">Belongs to the transposase mutator family.</text>
</comment>
<dbReference type="EMBL" id="JXLU01000092">
    <property type="protein sequence ID" value="KIO72565.1"/>
    <property type="molecule type" value="Genomic_DNA"/>
</dbReference>
<evidence type="ECO:0000256" key="1">
    <source>
        <dbReference type="ARBA" id="ARBA00002190"/>
    </source>
</evidence>
<dbReference type="Pfam" id="PF00872">
    <property type="entry name" value="Transposase_mut"/>
    <property type="match status" value="1"/>
</dbReference>
<proteinExistence type="inferred from homology"/>
<keyword evidence="3" id="KW-0815">Transposition</keyword>
<evidence type="ECO:0000256" key="3">
    <source>
        <dbReference type="ARBA" id="ARBA00022578"/>
    </source>
</evidence>
<gene>
    <name evidence="6" type="ORF">B4167_2953</name>
</gene>
<sequence length="154" mass="18162">MDEGFEDAIQFLNEPEAYWIKLRKTNNLERINGEIRRREHVIRIFPNNQSAFPFVGAVLMDIEETLRSRVAKSICKNTLSTRSGNFFRKKGHPFFLKIQSLPRISENIVISILHKILDLTGWTPFLSMRAFLLDSFSWLDAFFVRPFYWTIFAD</sequence>
<dbReference type="Proteomes" id="UP000032076">
    <property type="component" value="Unassembled WGS sequence"/>
</dbReference>
<comment type="function">
    <text evidence="1">Required for the transposition of the insertion element.</text>
</comment>
<reference evidence="6 7" key="1">
    <citation type="submission" date="2015-01" db="EMBL/GenBank/DDBJ databases">
        <title>Draft Genome Sequences of Four Bacillus thermoamylovorans Strains, Isolated From Food Products.</title>
        <authorList>
            <person name="Krawcyk A.O."/>
            <person name="Berendsen E.M."/>
            <person name="Eijlander R.T."/>
            <person name="de Jong A."/>
            <person name="Wells-Bennik M."/>
            <person name="Kuipers O.P."/>
        </authorList>
    </citation>
    <scope>NUCLEOTIDE SEQUENCE [LARGE SCALE GENOMIC DNA]</scope>
    <source>
        <strain evidence="6 7">B4167</strain>
    </source>
</reference>
<evidence type="ECO:0000256" key="2">
    <source>
        <dbReference type="ARBA" id="ARBA00010961"/>
    </source>
</evidence>
<evidence type="ECO:0000313" key="6">
    <source>
        <dbReference type="EMBL" id="KIO72565.1"/>
    </source>
</evidence>
<name>A0ABD4A760_9BACI</name>
<keyword evidence="4" id="KW-0238">DNA-binding</keyword>
<evidence type="ECO:0008006" key="8">
    <source>
        <dbReference type="Google" id="ProtNLM"/>
    </source>
</evidence>